<protein>
    <submittedName>
        <fullName evidence="8">Uncharacterized protein</fullName>
    </submittedName>
</protein>
<dbReference type="EMBL" id="FN648566">
    <property type="protein sequence ID" value="CBJ49283.1"/>
    <property type="molecule type" value="Genomic_DNA"/>
</dbReference>
<keyword evidence="9" id="KW-1185">Reference proteome</keyword>
<evidence type="ECO:0000256" key="6">
    <source>
        <dbReference type="RuleBase" id="RU363053"/>
    </source>
</evidence>
<gene>
    <name evidence="8" type="ORF">Esi_0371_0008</name>
</gene>
<evidence type="ECO:0000256" key="5">
    <source>
        <dbReference type="ARBA" id="ARBA00023136"/>
    </source>
</evidence>
<feature type="signal peptide" evidence="7">
    <location>
        <begin position="1"/>
        <end position="25"/>
    </location>
</feature>
<dbReference type="GO" id="GO:0016020">
    <property type="term" value="C:membrane"/>
    <property type="evidence" value="ECO:0007669"/>
    <property type="project" value="UniProtKB-SubCell"/>
</dbReference>
<dbReference type="GO" id="GO:0005737">
    <property type="term" value="C:cytoplasm"/>
    <property type="evidence" value="ECO:0007669"/>
    <property type="project" value="TreeGrafter"/>
</dbReference>
<reference evidence="8 9" key="1">
    <citation type="journal article" date="2010" name="Nature">
        <title>The Ectocarpus genome and the independent evolution of multicellularity in brown algae.</title>
        <authorList>
            <person name="Cock J.M."/>
            <person name="Sterck L."/>
            <person name="Rouze P."/>
            <person name="Scornet D."/>
            <person name="Allen A.E."/>
            <person name="Amoutzias G."/>
            <person name="Anthouard V."/>
            <person name="Artiguenave F."/>
            <person name="Aury J.M."/>
            <person name="Badger J.H."/>
            <person name="Beszteri B."/>
            <person name="Billiau K."/>
            <person name="Bonnet E."/>
            <person name="Bothwell J.H."/>
            <person name="Bowler C."/>
            <person name="Boyen C."/>
            <person name="Brownlee C."/>
            <person name="Carrano C.J."/>
            <person name="Charrier B."/>
            <person name="Cho G.Y."/>
            <person name="Coelho S.M."/>
            <person name="Collen J."/>
            <person name="Corre E."/>
            <person name="Da Silva C."/>
            <person name="Delage L."/>
            <person name="Delaroque N."/>
            <person name="Dittami S.M."/>
            <person name="Doulbeau S."/>
            <person name="Elias M."/>
            <person name="Farnham G."/>
            <person name="Gachon C.M."/>
            <person name="Gschloessl B."/>
            <person name="Heesch S."/>
            <person name="Jabbari K."/>
            <person name="Jubin C."/>
            <person name="Kawai H."/>
            <person name="Kimura K."/>
            <person name="Kloareg B."/>
            <person name="Kupper F.C."/>
            <person name="Lang D."/>
            <person name="Le Bail A."/>
            <person name="Leblanc C."/>
            <person name="Lerouge P."/>
            <person name="Lohr M."/>
            <person name="Lopez P.J."/>
            <person name="Martens C."/>
            <person name="Maumus F."/>
            <person name="Michel G."/>
            <person name="Miranda-Saavedra D."/>
            <person name="Morales J."/>
            <person name="Moreau H."/>
            <person name="Motomura T."/>
            <person name="Nagasato C."/>
            <person name="Napoli C.A."/>
            <person name="Nelson D.R."/>
            <person name="Nyvall-Collen P."/>
            <person name="Peters A.F."/>
            <person name="Pommier C."/>
            <person name="Potin P."/>
            <person name="Poulain J."/>
            <person name="Quesneville H."/>
            <person name="Read B."/>
            <person name="Rensing S.A."/>
            <person name="Ritter A."/>
            <person name="Rousvoal S."/>
            <person name="Samanta M."/>
            <person name="Samson G."/>
            <person name="Schroeder D.C."/>
            <person name="Segurens B."/>
            <person name="Strittmatter M."/>
            <person name="Tonon T."/>
            <person name="Tregear J.W."/>
            <person name="Valentin K."/>
            <person name="von Dassow P."/>
            <person name="Yamagishi T."/>
            <person name="Van de Peer Y."/>
            <person name="Wincker P."/>
        </authorList>
    </citation>
    <scope>NUCLEOTIDE SEQUENCE [LARGE SCALE GENOMIC DNA]</scope>
    <source>
        <strain evidence="9">Ec32 / CCAP1310/4</strain>
    </source>
</reference>
<evidence type="ECO:0000256" key="2">
    <source>
        <dbReference type="ARBA" id="ARBA00006824"/>
    </source>
</evidence>
<comment type="similarity">
    <text evidence="2 6">Belongs to the peroxisomal membrane protein PXMP2/4 family.</text>
</comment>
<feature type="chain" id="PRO_5003095578" evidence="7">
    <location>
        <begin position="26"/>
        <end position="289"/>
    </location>
</feature>
<feature type="transmembrane region" description="Helical" evidence="6">
    <location>
        <begin position="255"/>
        <end position="283"/>
    </location>
</feature>
<sequence>MGRMSALRMCLLVALSALAFSTTTGDALVSSAGAGRWSGGHCRHHLQSRSSGWHRAAALGKVETTMTNAAEALPADASRFQAGGASGGGVEDAGKIKGRGVSRMWGRYLHALENRPLLTKSLSSGVISGTANLIEQTLSPAAFSLVDWSAFTLVGAVFIGTVLHHWYGFLERMGNSEVITSRIKSKWGRVVLQVVLDQTIGASLVNSGYFACHTVCLAGLTGRAFPLPELGSSIVEKVTSRYVVMMMNNFRLWPWVSFVNFAFIPADLRVLVSNFVAVLWGYLMSKWCR</sequence>
<keyword evidence="4 6" id="KW-1133">Transmembrane helix</keyword>
<dbReference type="AlphaFoldDB" id="D7FZH3"/>
<dbReference type="eggNOG" id="KOG1944">
    <property type="taxonomic scope" value="Eukaryota"/>
</dbReference>
<keyword evidence="3 6" id="KW-0812">Transmembrane</keyword>
<dbReference type="InParanoid" id="D7FZH3"/>
<evidence type="ECO:0000256" key="7">
    <source>
        <dbReference type="SAM" id="SignalP"/>
    </source>
</evidence>
<proteinExistence type="inferred from homology"/>
<dbReference type="OMA" id="HEECAPA"/>
<dbReference type="STRING" id="2880.D7FZH3"/>
<evidence type="ECO:0000256" key="1">
    <source>
        <dbReference type="ARBA" id="ARBA00004141"/>
    </source>
</evidence>
<feature type="transmembrane region" description="Helical" evidence="6">
    <location>
        <begin position="148"/>
        <end position="169"/>
    </location>
</feature>
<dbReference type="PANTHER" id="PTHR11266">
    <property type="entry name" value="PEROXISOMAL MEMBRANE PROTEIN 2, PXMP2 MPV17"/>
    <property type="match status" value="1"/>
</dbReference>
<dbReference type="PANTHER" id="PTHR11266:SF80">
    <property type="entry name" value="PEROXISOMAL MEMBRANE PROTEIN 2"/>
    <property type="match status" value="1"/>
</dbReference>
<evidence type="ECO:0000313" key="8">
    <source>
        <dbReference type="EMBL" id="CBJ49283.1"/>
    </source>
</evidence>
<dbReference type="Proteomes" id="UP000002630">
    <property type="component" value="Linkage Group LG24"/>
</dbReference>
<evidence type="ECO:0000313" key="9">
    <source>
        <dbReference type="Proteomes" id="UP000002630"/>
    </source>
</evidence>
<organism evidence="8 9">
    <name type="scientific">Ectocarpus siliculosus</name>
    <name type="common">Brown alga</name>
    <name type="synonym">Conferva siliculosa</name>
    <dbReference type="NCBI Taxonomy" id="2880"/>
    <lineage>
        <taxon>Eukaryota</taxon>
        <taxon>Sar</taxon>
        <taxon>Stramenopiles</taxon>
        <taxon>Ochrophyta</taxon>
        <taxon>PX clade</taxon>
        <taxon>Phaeophyceae</taxon>
        <taxon>Ectocarpales</taxon>
        <taxon>Ectocarpaceae</taxon>
        <taxon>Ectocarpus</taxon>
    </lineage>
</organism>
<dbReference type="InterPro" id="IPR007248">
    <property type="entry name" value="Mpv17_PMP22"/>
</dbReference>
<evidence type="ECO:0000256" key="4">
    <source>
        <dbReference type="ARBA" id="ARBA00022989"/>
    </source>
</evidence>
<dbReference type="Pfam" id="PF04117">
    <property type="entry name" value="Mpv17_PMP22"/>
    <property type="match status" value="1"/>
</dbReference>
<name>D7FZH3_ECTSI</name>
<keyword evidence="5 6" id="KW-0472">Membrane</keyword>
<evidence type="ECO:0000256" key="3">
    <source>
        <dbReference type="ARBA" id="ARBA00022692"/>
    </source>
</evidence>
<comment type="subcellular location">
    <subcellularLocation>
        <location evidence="1">Membrane</location>
        <topology evidence="1">Multi-pass membrane protein</topology>
    </subcellularLocation>
</comment>
<dbReference type="EMBL" id="FN649749">
    <property type="protein sequence ID" value="CBJ49283.1"/>
    <property type="molecule type" value="Genomic_DNA"/>
</dbReference>
<keyword evidence="7" id="KW-0732">Signal</keyword>
<accession>D7FZH3</accession>
<dbReference type="OrthoDB" id="430207at2759"/>